<comment type="caution">
    <text evidence="2">The sequence shown here is derived from an EMBL/GenBank/DDBJ whole genome shotgun (WGS) entry which is preliminary data.</text>
</comment>
<sequence>MWQRLAAFHGKHWRIIWAVIFAIAPLGSIGDDTTYTGSTAENILKFIGILTACWLAAGIFFALFLRQRKQQSVQDHR</sequence>
<keyword evidence="1" id="KW-1133">Transmembrane helix</keyword>
<keyword evidence="3" id="KW-1185">Reference proteome</keyword>
<keyword evidence="1" id="KW-0472">Membrane</keyword>
<accession>A0A3N0DS61</accession>
<feature type="transmembrane region" description="Helical" evidence="1">
    <location>
        <begin position="42"/>
        <end position="65"/>
    </location>
</feature>
<protein>
    <submittedName>
        <fullName evidence="2">Uncharacterized protein</fullName>
    </submittedName>
</protein>
<reference evidence="2 3" key="1">
    <citation type="submission" date="2018-11" db="EMBL/GenBank/DDBJ databases">
        <authorList>
            <person name="Li F."/>
        </authorList>
    </citation>
    <scope>NUCLEOTIDE SEQUENCE [LARGE SCALE GENOMIC DNA]</scope>
    <source>
        <strain evidence="2 3">KIS18-7</strain>
    </source>
</reference>
<organism evidence="2 3">
    <name type="scientific">Nocardioides marmorisolisilvae</name>
    <dbReference type="NCBI Taxonomy" id="1542737"/>
    <lineage>
        <taxon>Bacteria</taxon>
        <taxon>Bacillati</taxon>
        <taxon>Actinomycetota</taxon>
        <taxon>Actinomycetes</taxon>
        <taxon>Propionibacteriales</taxon>
        <taxon>Nocardioidaceae</taxon>
        <taxon>Nocardioides</taxon>
    </lineage>
</organism>
<evidence type="ECO:0000256" key="1">
    <source>
        <dbReference type="SAM" id="Phobius"/>
    </source>
</evidence>
<gene>
    <name evidence="2" type="ORF">EFL95_05065</name>
</gene>
<evidence type="ECO:0000313" key="3">
    <source>
        <dbReference type="Proteomes" id="UP000277094"/>
    </source>
</evidence>
<proteinExistence type="predicted"/>
<name>A0A3N0DS61_9ACTN</name>
<evidence type="ECO:0000313" key="2">
    <source>
        <dbReference type="EMBL" id="RNL78467.1"/>
    </source>
</evidence>
<dbReference type="OrthoDB" id="3764233at2"/>
<dbReference type="Proteomes" id="UP000277094">
    <property type="component" value="Unassembled WGS sequence"/>
</dbReference>
<keyword evidence="1" id="KW-0812">Transmembrane</keyword>
<feature type="transmembrane region" description="Helical" evidence="1">
    <location>
        <begin position="12"/>
        <end position="30"/>
    </location>
</feature>
<dbReference type="EMBL" id="RJSG01000002">
    <property type="protein sequence ID" value="RNL78467.1"/>
    <property type="molecule type" value="Genomic_DNA"/>
</dbReference>
<dbReference type="RefSeq" id="WP_123232966.1">
    <property type="nucleotide sequence ID" value="NZ_RJSG01000002.1"/>
</dbReference>
<dbReference type="AlphaFoldDB" id="A0A3N0DS61"/>